<keyword evidence="1" id="KW-0472">Membrane</keyword>
<dbReference type="Gene3D" id="3.40.50.300">
    <property type="entry name" value="P-loop containing nucleotide triphosphate hydrolases"/>
    <property type="match status" value="1"/>
</dbReference>
<dbReference type="Pfam" id="PF17784">
    <property type="entry name" value="Sulfotransfer_4"/>
    <property type="match status" value="1"/>
</dbReference>
<evidence type="ECO:0000313" key="2">
    <source>
        <dbReference type="EMBL" id="CAG8411266.1"/>
    </source>
</evidence>
<dbReference type="InterPro" id="IPR040632">
    <property type="entry name" value="Sulfotransfer_4"/>
</dbReference>
<organism evidence="2 3">
    <name type="scientific">Penicillium salamii</name>
    <dbReference type="NCBI Taxonomy" id="1612424"/>
    <lineage>
        <taxon>Eukaryota</taxon>
        <taxon>Fungi</taxon>
        <taxon>Dikarya</taxon>
        <taxon>Ascomycota</taxon>
        <taxon>Pezizomycotina</taxon>
        <taxon>Eurotiomycetes</taxon>
        <taxon>Eurotiomycetidae</taxon>
        <taxon>Eurotiales</taxon>
        <taxon>Aspergillaceae</taxon>
        <taxon>Penicillium</taxon>
    </lineage>
</organism>
<name>A0A9W4JTT2_9EURO</name>
<dbReference type="OrthoDB" id="1936594at2759"/>
<dbReference type="SUPFAM" id="SSF52540">
    <property type="entry name" value="P-loop containing nucleoside triphosphate hydrolases"/>
    <property type="match status" value="1"/>
</dbReference>
<dbReference type="InterPro" id="IPR027417">
    <property type="entry name" value="P-loop_NTPase"/>
</dbReference>
<dbReference type="PANTHER" id="PTHR36978:SF4">
    <property type="entry name" value="P-LOOP CONTAINING NUCLEOSIDE TRIPHOSPHATE HYDROLASE PROTEIN"/>
    <property type="match status" value="1"/>
</dbReference>
<dbReference type="PANTHER" id="PTHR36978">
    <property type="entry name" value="P-LOOP CONTAINING NUCLEOTIDE TRIPHOSPHATE HYDROLASE"/>
    <property type="match status" value="1"/>
</dbReference>
<evidence type="ECO:0000313" key="3">
    <source>
        <dbReference type="Proteomes" id="UP001152592"/>
    </source>
</evidence>
<evidence type="ECO:0000256" key="1">
    <source>
        <dbReference type="SAM" id="Phobius"/>
    </source>
</evidence>
<dbReference type="Proteomes" id="UP001152592">
    <property type="component" value="Unassembled WGS sequence"/>
</dbReference>
<feature type="transmembrane region" description="Helical" evidence="1">
    <location>
        <begin position="261"/>
        <end position="281"/>
    </location>
</feature>
<accession>A0A9W4JTT2</accession>
<comment type="caution">
    <text evidence="2">The sequence shown here is derived from an EMBL/GenBank/DDBJ whole genome shotgun (WGS) entry which is preliminary data.</text>
</comment>
<evidence type="ECO:0008006" key="4">
    <source>
        <dbReference type="Google" id="ProtNLM"/>
    </source>
</evidence>
<keyword evidence="1" id="KW-1133">Transmembrane helix</keyword>
<keyword evidence="1" id="KW-0812">Transmembrane</keyword>
<proteinExistence type="predicted"/>
<gene>
    <name evidence="2" type="ORF">PSALAMII_LOCUS8720</name>
</gene>
<protein>
    <recommendedName>
        <fullName evidence="4">P-loop containing nucleoside triphosphate hydrolase protein</fullName>
    </recommendedName>
</protein>
<dbReference type="EMBL" id="CAJVPD010000267">
    <property type="protein sequence ID" value="CAG8411266.1"/>
    <property type="molecule type" value="Genomic_DNA"/>
</dbReference>
<sequence>MSSPTSLAQAQKPLRLIVAGLSRTGTACVSIPVFFVEYCFAYIYPTTTALYLALQELGYTPWHMCEPVDNPKLMYTQWTDAMKRKYFNSAYPYDREDLDRLRGKYDALLDIPACLFWDDFHRLYPEVKIILTSRSVDSWFKSVNTTIIPWLQKPLLNIVQYFEPTRLGPEFCMVKTAYRVICNNDYSSDFAKKRFMEHNDRVRKGVSPERFLELQLGDGWKPLCEFLGVPVPKIPYPRVNNSHEFNQGADQADRAVLKGLFMTWLACAILVPAVLLGLLCWKTGYIITF</sequence>
<dbReference type="AlphaFoldDB" id="A0A9W4JTT2"/>
<reference evidence="2" key="1">
    <citation type="submission" date="2021-07" db="EMBL/GenBank/DDBJ databases">
        <authorList>
            <person name="Branca A.L. A."/>
        </authorList>
    </citation>
    <scope>NUCLEOTIDE SEQUENCE</scope>
</reference>